<proteinExistence type="predicted"/>
<protein>
    <submittedName>
        <fullName evidence="2">Uncharacterized protein</fullName>
    </submittedName>
</protein>
<accession>A0AAD8V5L0</accession>
<dbReference type="EMBL" id="JAHLJV010000017">
    <property type="protein sequence ID" value="KAK1595082.1"/>
    <property type="molecule type" value="Genomic_DNA"/>
</dbReference>
<gene>
    <name evidence="2" type="ORF">LY79DRAFT_118516</name>
</gene>
<evidence type="ECO:0000313" key="3">
    <source>
        <dbReference type="Proteomes" id="UP001230504"/>
    </source>
</evidence>
<sequence length="158" mass="17297">MGPDGRPRASGRLLNHSVPRSSYQRAYDDKPSRSFPKSGSPAASPAPLPLRALAGLRATVSLPCSIFSRSRVMSVLNATPTFTVLSVHHSFSRIFSCGQAVLLRAPSFHRPFHYTPAYPLFPSVLRRVRPSRSTPPSVPPFRAPHAITSCSVPWVPRN</sequence>
<comment type="caution">
    <text evidence="2">The sequence shown here is derived from an EMBL/GenBank/DDBJ whole genome shotgun (WGS) entry which is preliminary data.</text>
</comment>
<dbReference type="GeneID" id="85434998"/>
<evidence type="ECO:0000313" key="2">
    <source>
        <dbReference type="EMBL" id="KAK1595082.1"/>
    </source>
</evidence>
<reference evidence="2" key="1">
    <citation type="submission" date="2021-06" db="EMBL/GenBank/DDBJ databases">
        <title>Comparative genomics, transcriptomics and evolutionary studies reveal genomic signatures of adaptation to plant cell wall in hemibiotrophic fungi.</title>
        <authorList>
            <consortium name="DOE Joint Genome Institute"/>
            <person name="Baroncelli R."/>
            <person name="Diaz J.F."/>
            <person name="Benocci T."/>
            <person name="Peng M."/>
            <person name="Battaglia E."/>
            <person name="Haridas S."/>
            <person name="Andreopoulos W."/>
            <person name="Labutti K."/>
            <person name="Pangilinan J."/>
            <person name="Floch G.L."/>
            <person name="Makela M.R."/>
            <person name="Henrissat B."/>
            <person name="Grigoriev I.V."/>
            <person name="Crouch J.A."/>
            <person name="De Vries R.P."/>
            <person name="Sukno S.A."/>
            <person name="Thon M.R."/>
        </authorList>
    </citation>
    <scope>NUCLEOTIDE SEQUENCE</scope>
    <source>
        <strain evidence="2">CBS 125086</strain>
    </source>
</reference>
<feature type="region of interest" description="Disordered" evidence="1">
    <location>
        <begin position="1"/>
        <end position="44"/>
    </location>
</feature>
<dbReference type="Proteomes" id="UP001230504">
    <property type="component" value="Unassembled WGS sequence"/>
</dbReference>
<name>A0AAD8V5L0_9PEZI</name>
<organism evidence="2 3">
    <name type="scientific">Colletotrichum navitas</name>
    <dbReference type="NCBI Taxonomy" id="681940"/>
    <lineage>
        <taxon>Eukaryota</taxon>
        <taxon>Fungi</taxon>
        <taxon>Dikarya</taxon>
        <taxon>Ascomycota</taxon>
        <taxon>Pezizomycotina</taxon>
        <taxon>Sordariomycetes</taxon>
        <taxon>Hypocreomycetidae</taxon>
        <taxon>Glomerellales</taxon>
        <taxon>Glomerellaceae</taxon>
        <taxon>Colletotrichum</taxon>
        <taxon>Colletotrichum graminicola species complex</taxon>
    </lineage>
</organism>
<dbReference type="RefSeq" id="XP_060416171.1">
    <property type="nucleotide sequence ID" value="XM_060550758.1"/>
</dbReference>
<keyword evidence="3" id="KW-1185">Reference proteome</keyword>
<dbReference type="AlphaFoldDB" id="A0AAD8V5L0"/>
<evidence type="ECO:0000256" key="1">
    <source>
        <dbReference type="SAM" id="MobiDB-lite"/>
    </source>
</evidence>